<dbReference type="PANTHER" id="PTHR10067">
    <property type="entry name" value="PHOSPHATIDYLSERINE DECARBOXYLASE"/>
    <property type="match status" value="1"/>
</dbReference>
<reference evidence="6" key="1">
    <citation type="submission" date="2016-10" db="EMBL/GenBank/DDBJ databases">
        <authorList>
            <person name="Varghese N."/>
            <person name="Submissions S."/>
        </authorList>
    </citation>
    <scope>NUCLEOTIDE SEQUENCE [LARGE SCALE GENOMIC DNA]</scope>
    <source>
        <strain evidence="6">DSM 8987</strain>
    </source>
</reference>
<keyword evidence="4" id="KW-0670">Pyruvate</keyword>
<keyword evidence="1" id="KW-0210">Decarboxylase</keyword>
<dbReference type="OrthoDB" id="9802030at2"/>
<keyword evidence="2" id="KW-0865">Zymogen</keyword>
<evidence type="ECO:0000256" key="1">
    <source>
        <dbReference type="ARBA" id="ARBA00022793"/>
    </source>
</evidence>
<keyword evidence="3" id="KW-0456">Lyase</keyword>
<gene>
    <name evidence="5" type="ORF">SAMN05661003_1133</name>
</gene>
<dbReference type="RefSeq" id="WP_092079349.1">
    <property type="nucleotide sequence ID" value="NZ_FNAQ01000013.1"/>
</dbReference>
<dbReference type="AlphaFoldDB" id="A0A1G7DB96"/>
<dbReference type="Proteomes" id="UP000243205">
    <property type="component" value="Unassembled WGS sequence"/>
</dbReference>
<accession>A0A1G7DB96</accession>
<dbReference type="GO" id="GO:0008654">
    <property type="term" value="P:phospholipid biosynthetic process"/>
    <property type="evidence" value="ECO:0007669"/>
    <property type="project" value="InterPro"/>
</dbReference>
<sequence>MTLPHQYIERYSGQVRTEQLFGDRLVRFLYHPLREQAPALFRLLTSGYSSRLLALAQYDLDTFNPRLRQPAFLRQYGIDLAECLEPERLTSARRLFERRIRYWHCRPMAADERAVVAPADARLLLASLAEDSALWLKDKFFVLAELLAATKTDWLGRFAAADVAIFRLTPEKYHYNHLPVSGRIVDQYEVQGRYHACNPGAVVAAVTPYDKNRRLVTLIDTDVADGSQVGLVAMVEVVALMIGDLHSCYCDHCGYEPVTLQYPGLFVRRGQPKSLFRPGSSTVVLLFEPGRLRFSDDLLANQRRGDVVSRFSRGFGLPLVETEVRLRSTIGRAVTGG</sequence>
<organism evidence="5 6">
    <name type="scientific">Desulfuromonas thiophila</name>
    <dbReference type="NCBI Taxonomy" id="57664"/>
    <lineage>
        <taxon>Bacteria</taxon>
        <taxon>Pseudomonadati</taxon>
        <taxon>Thermodesulfobacteriota</taxon>
        <taxon>Desulfuromonadia</taxon>
        <taxon>Desulfuromonadales</taxon>
        <taxon>Desulfuromonadaceae</taxon>
        <taxon>Desulfuromonas</taxon>
    </lineage>
</organism>
<dbReference type="PANTHER" id="PTHR10067:SF17">
    <property type="entry name" value="PHOSPHATIDYLSERINE DECARBOXYLASE PROENZYME 2"/>
    <property type="match status" value="1"/>
</dbReference>
<evidence type="ECO:0000256" key="3">
    <source>
        <dbReference type="ARBA" id="ARBA00023239"/>
    </source>
</evidence>
<dbReference type="GO" id="GO:0004609">
    <property type="term" value="F:phosphatidylserine decarboxylase activity"/>
    <property type="evidence" value="ECO:0007669"/>
    <property type="project" value="InterPro"/>
</dbReference>
<evidence type="ECO:0000256" key="2">
    <source>
        <dbReference type="ARBA" id="ARBA00023145"/>
    </source>
</evidence>
<evidence type="ECO:0000313" key="6">
    <source>
        <dbReference type="Proteomes" id="UP000243205"/>
    </source>
</evidence>
<evidence type="ECO:0000256" key="4">
    <source>
        <dbReference type="ARBA" id="ARBA00023317"/>
    </source>
</evidence>
<dbReference type="InterPro" id="IPR003817">
    <property type="entry name" value="PS_Dcarbxylase"/>
</dbReference>
<keyword evidence="6" id="KW-1185">Reference proteome</keyword>
<evidence type="ECO:0000313" key="5">
    <source>
        <dbReference type="EMBL" id="SDE48831.1"/>
    </source>
</evidence>
<protein>
    <submittedName>
        <fullName evidence="5">Phosphatidylserine decarboxylase</fullName>
    </submittedName>
</protein>
<name>A0A1G7DB96_9BACT</name>
<dbReference type="STRING" id="57664.SAMN05661003_1133"/>
<dbReference type="Pfam" id="PF02666">
    <property type="entry name" value="PS_Dcarbxylase"/>
    <property type="match status" value="1"/>
</dbReference>
<proteinExistence type="predicted"/>
<dbReference type="EMBL" id="FNAQ01000013">
    <property type="protein sequence ID" value="SDE48831.1"/>
    <property type="molecule type" value="Genomic_DNA"/>
</dbReference>